<dbReference type="EMBL" id="QLOE01000004">
    <property type="protein sequence ID" value="RAO79128.1"/>
    <property type="molecule type" value="Genomic_DNA"/>
</dbReference>
<dbReference type="InterPro" id="IPR011005">
    <property type="entry name" value="Dihydropteroate_synth-like_sf"/>
</dbReference>
<feature type="domain" description="Pterin-binding" evidence="1">
    <location>
        <begin position="146"/>
        <end position="390"/>
    </location>
</feature>
<accession>A0A328P9A4</accession>
<proteinExistence type="predicted"/>
<dbReference type="InterPro" id="IPR000489">
    <property type="entry name" value="Pterin-binding_dom"/>
</dbReference>
<dbReference type="AlphaFoldDB" id="A0A328P9A4"/>
<evidence type="ECO:0000313" key="3">
    <source>
        <dbReference type="Proteomes" id="UP000249782"/>
    </source>
</evidence>
<comment type="caution">
    <text evidence="2">The sequence shown here is derived from an EMBL/GenBank/DDBJ whole genome shotgun (WGS) entry which is preliminary data.</text>
</comment>
<dbReference type="RefSeq" id="WP_112093815.1">
    <property type="nucleotide sequence ID" value="NZ_QLOE01000004.1"/>
</dbReference>
<name>A0A328P9A4_9EURY</name>
<dbReference type="Pfam" id="PF14251">
    <property type="entry name" value="PterinBD-DUF4346"/>
    <property type="match status" value="1"/>
</dbReference>
<evidence type="ECO:0000259" key="1">
    <source>
        <dbReference type="PROSITE" id="PS50972"/>
    </source>
</evidence>
<dbReference type="Proteomes" id="UP000249782">
    <property type="component" value="Unassembled WGS sequence"/>
</dbReference>
<reference evidence="2 3" key="1">
    <citation type="submission" date="2018-06" db="EMBL/GenBank/DDBJ databases">
        <title>Draft genome sequence of hyperthermophilic methanogen Methanothermobacter tenebrarum sp. MCM-B 1447.</title>
        <authorList>
            <person name="Pore S.D."/>
            <person name="Dagar S."/>
            <person name="Dhakephalkar P.K."/>
        </authorList>
    </citation>
    <scope>NUCLEOTIDE SEQUENCE [LARGE SCALE GENOMIC DNA]</scope>
    <source>
        <strain evidence="2 3">MCM B 1447</strain>
    </source>
</reference>
<dbReference type="PROSITE" id="PS50972">
    <property type="entry name" value="PTERIN_BINDING"/>
    <property type="match status" value="1"/>
</dbReference>
<dbReference type="SUPFAM" id="SSF51717">
    <property type="entry name" value="Dihydropteroate synthetase-like"/>
    <property type="match status" value="1"/>
</dbReference>
<dbReference type="Gene3D" id="3.20.20.20">
    <property type="entry name" value="Dihydropteroate synthase-like"/>
    <property type="match status" value="1"/>
</dbReference>
<gene>
    <name evidence="2" type="ORF">DPC56_04175</name>
</gene>
<dbReference type="InterPro" id="IPR025595">
    <property type="entry name" value="PterinBD-DUF4346"/>
</dbReference>
<keyword evidence="3" id="KW-1185">Reference proteome</keyword>
<evidence type="ECO:0000313" key="2">
    <source>
        <dbReference type="EMBL" id="RAO79128.1"/>
    </source>
</evidence>
<sequence>MKVLIITGKLAGELVIKASSTKKHDVHVHIADILIAAFLTPRQIINEIKNLDDTIISELDLILIPGLIPKDASIITKETGIPTYKGPTDAADLPIVLDLLDKLKLSPKKAADRLIEEEQRKRALKFIKDFEEDEEKREKLLKKEENILVGDLPVGRDFPMRVLAEVAKAPFLKKEELIKQVRYLVKNGADIIDIRTIPGENLSKRIPEIIKTVKKVAGNLPVSIDTLNPDEIETAVKAGAQLVLSLDHGNYEELLPLLKERNIPAVILPTDYTGGWIPETAKERVESLESLKRKCKGIDIIPDPILDPVNSKSIVDSIKACKEYTSRNPEPIFFGAGNVAELIDVDSTGVNALLAGMGMELGAGILFTPEVSGKNKGSTYELAVASRMMFLAKNRKSIPKNLGIDLIIFKDKRKHEKIKEKIKVPILEAHGGIKFTQDKAGSFKILVEDGKIKVIHYKNMEAQIALVSDNAKKLYEEIIKRNLVTRLEHAAYLGAELQKAEIALITGKDYRQDLELFRKPFKL</sequence>
<dbReference type="InterPro" id="IPR005236">
    <property type="entry name" value="Dihydropt_synth"/>
</dbReference>
<dbReference type="GO" id="GO:0042558">
    <property type="term" value="P:pteridine-containing compound metabolic process"/>
    <property type="evidence" value="ECO:0007669"/>
    <property type="project" value="InterPro"/>
</dbReference>
<protein>
    <submittedName>
        <fullName evidence="2">Dihydropteroate synthase-like protein</fullName>
    </submittedName>
</protein>
<dbReference type="OrthoDB" id="70327at2157"/>
<organism evidence="2 3">
    <name type="scientific">Methanothermobacter tenebrarum</name>
    <dbReference type="NCBI Taxonomy" id="680118"/>
    <lineage>
        <taxon>Archaea</taxon>
        <taxon>Methanobacteriati</taxon>
        <taxon>Methanobacteriota</taxon>
        <taxon>Methanomada group</taxon>
        <taxon>Methanobacteria</taxon>
        <taxon>Methanobacteriales</taxon>
        <taxon>Methanobacteriaceae</taxon>
        <taxon>Methanothermobacter</taxon>
    </lineage>
</organism>
<dbReference type="Pfam" id="PF00809">
    <property type="entry name" value="Pterin_bind"/>
    <property type="match status" value="1"/>
</dbReference>
<dbReference type="NCBIfam" id="TIGR00284">
    <property type="entry name" value="dihydropteroate synthase-like protein"/>
    <property type="match status" value="1"/>
</dbReference>